<dbReference type="Proteomes" id="UP000515511">
    <property type="component" value="Chromosome"/>
</dbReference>
<dbReference type="Pfam" id="PF13641">
    <property type="entry name" value="Glyco_tranf_2_3"/>
    <property type="match status" value="1"/>
</dbReference>
<feature type="transmembrane region" description="Helical" evidence="7">
    <location>
        <begin position="402"/>
        <end position="422"/>
    </location>
</feature>
<feature type="transmembrane region" description="Helical" evidence="7">
    <location>
        <begin position="12"/>
        <end position="33"/>
    </location>
</feature>
<accession>A0A7G6Y9W9</accession>
<organism evidence="8 9">
    <name type="scientific">Leifsonia shinshuensis</name>
    <dbReference type="NCBI Taxonomy" id="150026"/>
    <lineage>
        <taxon>Bacteria</taxon>
        <taxon>Bacillati</taxon>
        <taxon>Actinomycetota</taxon>
        <taxon>Actinomycetes</taxon>
        <taxon>Micrococcales</taxon>
        <taxon>Microbacteriaceae</taxon>
        <taxon>Leifsonia</taxon>
    </lineage>
</organism>
<dbReference type="Gene3D" id="3.90.550.10">
    <property type="entry name" value="Spore Coat Polysaccharide Biosynthesis Protein SpsA, Chain A"/>
    <property type="match status" value="1"/>
</dbReference>
<keyword evidence="6 7" id="KW-0472">Membrane</keyword>
<keyword evidence="5 7" id="KW-1133">Transmembrane helix</keyword>
<protein>
    <submittedName>
        <fullName evidence="8">Glycosyltransferase family 2 protein</fullName>
    </submittedName>
</protein>
<feature type="transmembrane region" description="Helical" evidence="7">
    <location>
        <begin position="333"/>
        <end position="355"/>
    </location>
</feature>
<evidence type="ECO:0000256" key="4">
    <source>
        <dbReference type="ARBA" id="ARBA00022692"/>
    </source>
</evidence>
<evidence type="ECO:0000256" key="1">
    <source>
        <dbReference type="ARBA" id="ARBA00004141"/>
    </source>
</evidence>
<keyword evidence="2" id="KW-0328">Glycosyltransferase</keyword>
<comment type="subcellular location">
    <subcellularLocation>
        <location evidence="1">Membrane</location>
        <topology evidence="1">Multi-pass membrane protein</topology>
    </subcellularLocation>
</comment>
<dbReference type="InterPro" id="IPR050321">
    <property type="entry name" value="Glycosyltr_2/OpgH_subfam"/>
</dbReference>
<proteinExistence type="predicted"/>
<feature type="transmembrane region" description="Helical" evidence="7">
    <location>
        <begin position="367"/>
        <end position="390"/>
    </location>
</feature>
<evidence type="ECO:0000256" key="6">
    <source>
        <dbReference type="ARBA" id="ARBA00023136"/>
    </source>
</evidence>
<dbReference type="InterPro" id="IPR029044">
    <property type="entry name" value="Nucleotide-diphossugar_trans"/>
</dbReference>
<dbReference type="EMBL" id="CP043641">
    <property type="protein sequence ID" value="QNE35284.1"/>
    <property type="molecule type" value="Genomic_DNA"/>
</dbReference>
<evidence type="ECO:0000256" key="3">
    <source>
        <dbReference type="ARBA" id="ARBA00022679"/>
    </source>
</evidence>
<keyword evidence="4 7" id="KW-0812">Transmembrane</keyword>
<dbReference type="AlphaFoldDB" id="A0A7G6Y9W9"/>
<evidence type="ECO:0000313" key="8">
    <source>
        <dbReference type="EMBL" id="QNE35284.1"/>
    </source>
</evidence>
<keyword evidence="3 8" id="KW-0808">Transferase</keyword>
<evidence type="ECO:0000256" key="2">
    <source>
        <dbReference type="ARBA" id="ARBA00022676"/>
    </source>
</evidence>
<gene>
    <name evidence="8" type="ORF">F1C12_09170</name>
</gene>
<evidence type="ECO:0000313" key="9">
    <source>
        <dbReference type="Proteomes" id="UP000515511"/>
    </source>
</evidence>
<dbReference type="SUPFAM" id="SSF53448">
    <property type="entry name" value="Nucleotide-diphospho-sugar transferases"/>
    <property type="match status" value="1"/>
</dbReference>
<evidence type="ECO:0000256" key="7">
    <source>
        <dbReference type="SAM" id="Phobius"/>
    </source>
</evidence>
<name>A0A7G6Y9W9_9MICO</name>
<sequence length="455" mass="50646">MNHQLLLDISIIFSLVAGTVFLGYVVTIILPFVRRKPEEMGDPAAYDWHFVVPCRDEEAVIGETIAYLRETFPAATVWVVDDDSEDATAAIVREAAAELGGVELIQRRRPNARIGKAHALNHAWSIIRETIPADERDSTILAVVDADGRPSANLLEVAAGPELFGTPKIGAVQVEVRMSNRVEATPLPNRGRLANLLARTFVRMQDLEFRGPISAIQMSRRYTGTVNVGGNGQLTRLSALDDIAEGEGPWRGSLLEDFELGLHFLLGGWKNAYTTAAWVDQEALYSLRRYIVQRARWSQGTMQCFRYLPKIWGSSRLGNLGAMELSYFLMQPWVQVLGTILYPVPLIAMIVNAASDPYGMVDWLAHGGAWLLAVYLVVGVGEFAIWGVLYRLRCEPEATWRAALGWGLGYLVYVYLIYVIAWRAVIQLVRRQTGWAKTIRNAETVEAGQLVSRTS</sequence>
<dbReference type="GO" id="GO:0005886">
    <property type="term" value="C:plasma membrane"/>
    <property type="evidence" value="ECO:0007669"/>
    <property type="project" value="TreeGrafter"/>
</dbReference>
<dbReference type="RefSeq" id="WP_185278446.1">
    <property type="nucleotide sequence ID" value="NZ_CP043641.1"/>
</dbReference>
<dbReference type="KEGG" id="lse:F1C12_09170"/>
<dbReference type="PANTHER" id="PTHR43867:SF2">
    <property type="entry name" value="CELLULOSE SYNTHASE CATALYTIC SUBUNIT A [UDP-FORMING]"/>
    <property type="match status" value="1"/>
</dbReference>
<reference evidence="9" key="1">
    <citation type="submission" date="2019-09" db="EMBL/GenBank/DDBJ databases">
        <title>Antimicrobial potential of Antarctic Bacteria.</title>
        <authorList>
            <person name="Benaud N."/>
            <person name="Edwards R.J."/>
            <person name="Ferrari B.C."/>
        </authorList>
    </citation>
    <scope>NUCLEOTIDE SEQUENCE [LARGE SCALE GENOMIC DNA]</scope>
    <source>
        <strain evidence="9">INR9</strain>
    </source>
</reference>
<evidence type="ECO:0000256" key="5">
    <source>
        <dbReference type="ARBA" id="ARBA00022989"/>
    </source>
</evidence>
<dbReference type="GO" id="GO:0016758">
    <property type="term" value="F:hexosyltransferase activity"/>
    <property type="evidence" value="ECO:0007669"/>
    <property type="project" value="TreeGrafter"/>
</dbReference>
<dbReference type="PANTHER" id="PTHR43867">
    <property type="entry name" value="CELLULOSE SYNTHASE CATALYTIC SUBUNIT A [UDP-FORMING]"/>
    <property type="match status" value="1"/>
</dbReference>